<feature type="transmembrane region" description="Helical" evidence="2">
    <location>
        <begin position="159"/>
        <end position="180"/>
    </location>
</feature>
<dbReference type="Pfam" id="PF00892">
    <property type="entry name" value="EamA"/>
    <property type="match status" value="1"/>
</dbReference>
<evidence type="ECO:0000256" key="1">
    <source>
        <dbReference type="SAM" id="MobiDB-lite"/>
    </source>
</evidence>
<name>A0A6A6DR31_9PEZI</name>
<feature type="transmembrane region" description="Helical" evidence="2">
    <location>
        <begin position="342"/>
        <end position="361"/>
    </location>
</feature>
<sequence length="439" mass="48499">MPSDLRHSCDRPGDGRSMAPLLGNKADEGSPRPTMSRRSTFHERDPETQARYETRKRYTYAAIFLALSLVSFTVQTETAVYIQHVLKWEKPYCMLYMTHGSWSLLWPAQLLILRLQKWDTPWQTFWRRHVQTLRQTALMVQHQTLHPSIRQSQHSPVRYMIKMTAFVTCALTVAGGSWYVAVNMTTASDLTAIYNCSAFFAYAFSIPLLHEKVRMSKIVAVAVAIAGVFVVAYGDKAPAKQGNKSGGGAGGDKAPPTHEANARALGNLVIGIGSVLYGFYEVLYKRLACPPDGCSPGRGMIFANTFGSLIGGFTLLVLWIPLPFLHYMGWEEFQLPKGEQASMMAISVLANATFSGSFLVLISLTSPVLSSVAALLTIFIVALVDQLLPPPLNSPLTPAAVVGGLLIIGAFILLSWATYKEMDEERRKKLEESESDIDE</sequence>
<feature type="transmembrane region" description="Helical" evidence="2">
    <location>
        <begin position="262"/>
        <end position="280"/>
    </location>
</feature>
<accession>A0A6A6DR31</accession>
<feature type="compositionally biased region" description="Basic and acidic residues" evidence="1">
    <location>
        <begin position="40"/>
        <end position="49"/>
    </location>
</feature>
<keyword evidence="5" id="KW-1185">Reference proteome</keyword>
<feature type="transmembrane region" description="Helical" evidence="2">
    <location>
        <begin position="400"/>
        <end position="419"/>
    </location>
</feature>
<protein>
    <recommendedName>
        <fullName evidence="3">EamA domain-containing protein</fullName>
    </recommendedName>
</protein>
<feature type="domain" description="EamA" evidence="3">
    <location>
        <begin position="101"/>
        <end position="232"/>
    </location>
</feature>
<dbReference type="AlphaFoldDB" id="A0A6A6DR31"/>
<feature type="transmembrane region" description="Helical" evidence="2">
    <location>
        <begin position="368"/>
        <end position="388"/>
    </location>
</feature>
<reference evidence="4" key="1">
    <citation type="journal article" date="2020" name="Stud. Mycol.">
        <title>101 Dothideomycetes genomes: a test case for predicting lifestyles and emergence of pathogens.</title>
        <authorList>
            <person name="Haridas S."/>
            <person name="Albert R."/>
            <person name="Binder M."/>
            <person name="Bloem J."/>
            <person name="Labutti K."/>
            <person name="Salamov A."/>
            <person name="Andreopoulos B."/>
            <person name="Baker S."/>
            <person name="Barry K."/>
            <person name="Bills G."/>
            <person name="Bluhm B."/>
            <person name="Cannon C."/>
            <person name="Castanera R."/>
            <person name="Culley D."/>
            <person name="Daum C."/>
            <person name="Ezra D."/>
            <person name="Gonzalez J."/>
            <person name="Henrissat B."/>
            <person name="Kuo A."/>
            <person name="Liang C."/>
            <person name="Lipzen A."/>
            <person name="Lutzoni F."/>
            <person name="Magnuson J."/>
            <person name="Mondo S."/>
            <person name="Nolan M."/>
            <person name="Ohm R."/>
            <person name="Pangilinan J."/>
            <person name="Park H.-J."/>
            <person name="Ramirez L."/>
            <person name="Alfaro M."/>
            <person name="Sun H."/>
            <person name="Tritt A."/>
            <person name="Yoshinaga Y."/>
            <person name="Zwiers L.-H."/>
            <person name="Turgeon B."/>
            <person name="Goodwin S."/>
            <person name="Spatafora J."/>
            <person name="Crous P."/>
            <person name="Grigoriev I."/>
        </authorList>
    </citation>
    <scope>NUCLEOTIDE SEQUENCE</scope>
    <source>
        <strain evidence="4">CBS 207.26</strain>
    </source>
</reference>
<feature type="transmembrane region" description="Helical" evidence="2">
    <location>
        <begin position="192"/>
        <end position="209"/>
    </location>
</feature>
<keyword evidence="2" id="KW-0472">Membrane</keyword>
<dbReference type="GO" id="GO:0016020">
    <property type="term" value="C:membrane"/>
    <property type="evidence" value="ECO:0007669"/>
    <property type="project" value="InterPro"/>
</dbReference>
<evidence type="ECO:0000313" key="4">
    <source>
        <dbReference type="EMBL" id="KAF2182001.1"/>
    </source>
</evidence>
<dbReference type="SUPFAM" id="SSF103481">
    <property type="entry name" value="Multidrug resistance efflux transporter EmrE"/>
    <property type="match status" value="1"/>
</dbReference>
<feature type="region of interest" description="Disordered" evidence="1">
    <location>
        <begin position="1"/>
        <end position="49"/>
    </location>
</feature>
<evidence type="ECO:0000256" key="2">
    <source>
        <dbReference type="SAM" id="Phobius"/>
    </source>
</evidence>
<proteinExistence type="predicted"/>
<dbReference type="OrthoDB" id="10062838at2759"/>
<evidence type="ECO:0000313" key="5">
    <source>
        <dbReference type="Proteomes" id="UP000800200"/>
    </source>
</evidence>
<gene>
    <name evidence="4" type="ORF">K469DRAFT_587533</name>
</gene>
<feature type="transmembrane region" description="Helical" evidence="2">
    <location>
        <begin position="216"/>
        <end position="234"/>
    </location>
</feature>
<feature type="transmembrane region" description="Helical" evidence="2">
    <location>
        <begin position="301"/>
        <end position="322"/>
    </location>
</feature>
<dbReference type="EMBL" id="ML994650">
    <property type="protein sequence ID" value="KAF2182001.1"/>
    <property type="molecule type" value="Genomic_DNA"/>
</dbReference>
<dbReference type="PANTHER" id="PTHR19346">
    <property type="entry name" value="SUGAR PHOSPHATE TRANSPORTER DOMAIN-CONTAINING PROTEIN"/>
    <property type="match status" value="1"/>
</dbReference>
<dbReference type="InterPro" id="IPR026505">
    <property type="entry name" value="Solute_c_fam_35_mem_F3/F4"/>
</dbReference>
<feature type="transmembrane region" description="Helical" evidence="2">
    <location>
        <begin position="94"/>
        <end position="113"/>
    </location>
</feature>
<keyword evidence="2" id="KW-1133">Transmembrane helix</keyword>
<dbReference type="PANTHER" id="PTHR19346:SF4">
    <property type="entry name" value="SUGAR PHOSPHATE TRANSPORTER DOMAIN-CONTAINING PROTEIN"/>
    <property type="match status" value="1"/>
</dbReference>
<feature type="compositionally biased region" description="Basic and acidic residues" evidence="1">
    <location>
        <begin position="1"/>
        <end position="14"/>
    </location>
</feature>
<evidence type="ECO:0000259" key="3">
    <source>
        <dbReference type="Pfam" id="PF00892"/>
    </source>
</evidence>
<dbReference type="InterPro" id="IPR000620">
    <property type="entry name" value="EamA_dom"/>
</dbReference>
<dbReference type="InterPro" id="IPR037185">
    <property type="entry name" value="EmrE-like"/>
</dbReference>
<keyword evidence="2" id="KW-0812">Transmembrane</keyword>
<dbReference type="Proteomes" id="UP000800200">
    <property type="component" value="Unassembled WGS sequence"/>
</dbReference>
<organism evidence="4 5">
    <name type="scientific">Zopfia rhizophila CBS 207.26</name>
    <dbReference type="NCBI Taxonomy" id="1314779"/>
    <lineage>
        <taxon>Eukaryota</taxon>
        <taxon>Fungi</taxon>
        <taxon>Dikarya</taxon>
        <taxon>Ascomycota</taxon>
        <taxon>Pezizomycotina</taxon>
        <taxon>Dothideomycetes</taxon>
        <taxon>Dothideomycetes incertae sedis</taxon>
        <taxon>Zopfiaceae</taxon>
        <taxon>Zopfia</taxon>
    </lineage>
</organism>
<feature type="transmembrane region" description="Helical" evidence="2">
    <location>
        <begin position="58"/>
        <end position="82"/>
    </location>
</feature>